<protein>
    <submittedName>
        <fullName evidence="1">Uncharacterized protein</fullName>
    </submittedName>
</protein>
<gene>
    <name evidence="1" type="ORF">ESCAB7627_2515</name>
</gene>
<evidence type="ECO:0000313" key="2">
    <source>
        <dbReference type="Proteomes" id="UP000003042"/>
    </source>
</evidence>
<accession>A0ABC9NP04</accession>
<sequence>MACYDLVFLDRYQSGSKLQHIEFAKRRRSEKMLASHLISTTHAFSII</sequence>
<dbReference type="EMBL" id="ABKX01000005">
    <property type="protein sequence ID" value="EDS91949.1"/>
    <property type="molecule type" value="Genomic_DNA"/>
</dbReference>
<reference evidence="1 2" key="1">
    <citation type="submission" date="2008-02" db="EMBL/GenBank/DDBJ databases">
        <title>Annotation of Escherichia albertii TW07627.</title>
        <authorList>
            <person name="Sutton G."/>
            <person name="Whittam T.S."/>
            <person name="Sebastian Y."/>
        </authorList>
    </citation>
    <scope>NUCLEOTIDE SEQUENCE [LARGE SCALE GENOMIC DNA]</scope>
    <source>
        <strain evidence="1 2">TW07627</strain>
    </source>
</reference>
<comment type="caution">
    <text evidence="1">The sequence shown here is derived from an EMBL/GenBank/DDBJ whole genome shotgun (WGS) entry which is preliminary data.</text>
</comment>
<dbReference type="AlphaFoldDB" id="A0ABC9NP04"/>
<organism evidence="1 2">
    <name type="scientific">Escherichia albertii (strain TW07627)</name>
    <dbReference type="NCBI Taxonomy" id="502347"/>
    <lineage>
        <taxon>Bacteria</taxon>
        <taxon>Pseudomonadati</taxon>
        <taxon>Pseudomonadota</taxon>
        <taxon>Gammaproteobacteria</taxon>
        <taxon>Enterobacterales</taxon>
        <taxon>Enterobacteriaceae</taxon>
        <taxon>Escherichia</taxon>
    </lineage>
</organism>
<name>A0ABC9NP04_ESCAT</name>
<dbReference type="Proteomes" id="UP000003042">
    <property type="component" value="Unassembled WGS sequence"/>
</dbReference>
<evidence type="ECO:0000313" key="1">
    <source>
        <dbReference type="EMBL" id="EDS91949.1"/>
    </source>
</evidence>
<proteinExistence type="predicted"/>